<dbReference type="EMBL" id="CAJHJG010004733">
    <property type="protein sequence ID" value="CAD6943802.1"/>
    <property type="molecule type" value="Genomic_DNA"/>
</dbReference>
<sequence>MDVYARPPTKYWEVVQVYSARLDPVTGATQLGVVWANKFVDVSEFCNQDWAQERYRQLLIDARDDRACARDARQGRGPHDDDHGDPSVPSGRSPCQLARRPGHIPSHFRHDSRPAHLSPSVYTHRPRQRQRHAPALRPRRRYAPALLAARYAPVFLVEG</sequence>
<gene>
    <name evidence="3" type="ORF">A4X03_0g8048</name>
    <name evidence="2" type="ORF">JKIAZH3_G7560</name>
</gene>
<protein>
    <submittedName>
        <fullName evidence="3">Uncharacterized protein</fullName>
    </submittedName>
</protein>
<keyword evidence="5" id="KW-1185">Reference proteome</keyword>
<accession>A0A8T8SMB6</accession>
<dbReference type="EMBL" id="LWDD02002195">
    <property type="protein sequence ID" value="KAE8242395.1"/>
    <property type="molecule type" value="Genomic_DNA"/>
</dbReference>
<proteinExistence type="predicted"/>
<feature type="non-terminal residue" evidence="3">
    <location>
        <position position="159"/>
    </location>
</feature>
<feature type="region of interest" description="Disordered" evidence="1">
    <location>
        <begin position="68"/>
        <end position="138"/>
    </location>
</feature>
<evidence type="ECO:0000256" key="1">
    <source>
        <dbReference type="SAM" id="MobiDB-lite"/>
    </source>
</evidence>
<feature type="compositionally biased region" description="Basic and acidic residues" evidence="1">
    <location>
        <begin position="68"/>
        <end position="85"/>
    </location>
</feature>
<evidence type="ECO:0000313" key="3">
    <source>
        <dbReference type="EMBL" id="KAE8242395.1"/>
    </source>
</evidence>
<reference evidence="2" key="3">
    <citation type="submission" date="2020-10" db="EMBL/GenBank/DDBJ databases">
        <authorList>
            <person name="Sedaghatjoo S."/>
        </authorList>
    </citation>
    <scope>NUCLEOTIDE SEQUENCE</scope>
    <source>
        <strain evidence="2">AZH3</strain>
    </source>
</reference>
<evidence type="ECO:0000313" key="4">
    <source>
        <dbReference type="Proteomes" id="UP000077671"/>
    </source>
</evidence>
<comment type="caution">
    <text evidence="3">The sequence shown here is derived from an EMBL/GenBank/DDBJ whole genome shotgun (WGS) entry which is preliminary data.</text>
</comment>
<dbReference type="Proteomes" id="UP000836402">
    <property type="component" value="Unassembled WGS sequence"/>
</dbReference>
<dbReference type="AlphaFoldDB" id="A0A8T8SMB6"/>
<dbReference type="Proteomes" id="UP000077671">
    <property type="component" value="Unassembled WGS sequence"/>
</dbReference>
<evidence type="ECO:0000313" key="5">
    <source>
        <dbReference type="Proteomes" id="UP000836402"/>
    </source>
</evidence>
<organism evidence="3 4">
    <name type="scientific">Tilletia caries</name>
    <name type="common">wheat bunt fungus</name>
    <dbReference type="NCBI Taxonomy" id="13290"/>
    <lineage>
        <taxon>Eukaryota</taxon>
        <taxon>Fungi</taxon>
        <taxon>Dikarya</taxon>
        <taxon>Basidiomycota</taxon>
        <taxon>Ustilaginomycotina</taxon>
        <taxon>Exobasidiomycetes</taxon>
        <taxon>Tilletiales</taxon>
        <taxon>Tilletiaceae</taxon>
        <taxon>Tilletia</taxon>
    </lineage>
</organism>
<evidence type="ECO:0000313" key="2">
    <source>
        <dbReference type="EMBL" id="CAD6943802.1"/>
    </source>
</evidence>
<reference evidence="3" key="2">
    <citation type="journal article" date="2019" name="IMA Fungus">
        <title>Genome sequencing and comparison of five Tilletia species to identify candidate genes for the detection of regulated species infecting wheat.</title>
        <authorList>
            <person name="Nguyen H.D.T."/>
            <person name="Sultana T."/>
            <person name="Kesanakurti P."/>
            <person name="Hambleton S."/>
        </authorList>
    </citation>
    <scope>NUCLEOTIDE SEQUENCE</scope>
    <source>
        <strain evidence="3">DAOMC 238032</strain>
    </source>
</reference>
<name>A0A8T8SMB6_9BASI</name>
<feature type="compositionally biased region" description="Basic residues" evidence="1">
    <location>
        <begin position="124"/>
        <end position="138"/>
    </location>
</feature>
<reference evidence="3" key="1">
    <citation type="submission" date="2016-04" db="EMBL/GenBank/DDBJ databases">
        <authorList>
            <person name="Nguyen H.D."/>
            <person name="Kesanakurti P."/>
            <person name="Cullis J."/>
            <person name="Levesque C.A."/>
            <person name="Hambleton S."/>
        </authorList>
    </citation>
    <scope>NUCLEOTIDE SEQUENCE</scope>
    <source>
        <strain evidence="3">DAOMC 238032</strain>
    </source>
</reference>